<feature type="DNA-binding region" description="H-T-H motif" evidence="7">
    <location>
        <begin position="201"/>
        <end position="220"/>
    </location>
</feature>
<dbReference type="PANTHER" id="PTHR40062">
    <property type="entry name" value="GTP-SENSING TRANSCRIPTIONAL PLEIOTROPIC REPRESSOR CODY"/>
    <property type="match status" value="1"/>
</dbReference>
<name>A0A1M6NGT2_9FIRM</name>
<dbReference type="Pfam" id="PF06018">
    <property type="entry name" value="CodY"/>
    <property type="match status" value="1"/>
</dbReference>
<keyword evidence="5 7" id="KW-0804">Transcription</keyword>
<evidence type="ECO:0000256" key="4">
    <source>
        <dbReference type="ARBA" id="ARBA00023125"/>
    </source>
</evidence>
<comment type="subcellular location">
    <subcellularLocation>
        <location evidence="7">Cytoplasm</location>
    </subcellularLocation>
</comment>
<gene>
    <name evidence="7" type="primary">codY</name>
    <name evidence="10" type="ORF">SAMN02745136_01298</name>
</gene>
<dbReference type="InterPro" id="IPR014154">
    <property type="entry name" value="CodY"/>
</dbReference>
<dbReference type="PIRSF" id="PIRSF011572">
    <property type="entry name" value="GTP_sensing_CodY"/>
    <property type="match status" value="1"/>
</dbReference>
<dbReference type="OrthoDB" id="2056at2"/>
<evidence type="ECO:0000256" key="6">
    <source>
        <dbReference type="ARBA" id="ARBA00034538"/>
    </source>
</evidence>
<evidence type="ECO:0000256" key="7">
    <source>
        <dbReference type="HAMAP-Rule" id="MF_00621"/>
    </source>
</evidence>
<keyword evidence="11" id="KW-1185">Reference proteome</keyword>
<reference evidence="10 11" key="1">
    <citation type="submission" date="2016-11" db="EMBL/GenBank/DDBJ databases">
        <authorList>
            <person name="Jaros S."/>
            <person name="Januszkiewicz K."/>
            <person name="Wedrychowicz H."/>
        </authorList>
    </citation>
    <scope>NUCLEOTIDE SEQUENCE [LARGE SCALE GENOMIC DNA]</scope>
    <source>
        <strain evidence="10 11">DSM 15929</strain>
    </source>
</reference>
<dbReference type="Gene3D" id="3.30.450.40">
    <property type="match status" value="1"/>
</dbReference>
<dbReference type="GO" id="GO:0045892">
    <property type="term" value="P:negative regulation of DNA-templated transcription"/>
    <property type="evidence" value="ECO:0007669"/>
    <property type="project" value="UniProtKB-UniRule"/>
</dbReference>
<evidence type="ECO:0000256" key="2">
    <source>
        <dbReference type="ARBA" id="ARBA00022491"/>
    </source>
</evidence>
<feature type="region of interest" description="GAF domain" evidence="7">
    <location>
        <begin position="1"/>
        <end position="153"/>
    </location>
</feature>
<dbReference type="Pfam" id="PF08222">
    <property type="entry name" value="HTH_CodY"/>
    <property type="match status" value="1"/>
</dbReference>
<dbReference type="Proteomes" id="UP000184386">
    <property type="component" value="Unassembled WGS sequence"/>
</dbReference>
<dbReference type="PANTHER" id="PTHR40062:SF1">
    <property type="entry name" value="GLOBAL TRANSCRIPTIONAL REGULATOR CODY"/>
    <property type="match status" value="1"/>
</dbReference>
<dbReference type="GO" id="GO:0003700">
    <property type="term" value="F:DNA-binding transcription factor activity"/>
    <property type="evidence" value="ECO:0007669"/>
    <property type="project" value="InterPro"/>
</dbReference>
<keyword evidence="1 7" id="KW-0963">Cytoplasm</keyword>
<feature type="domain" description="Global transcriptional regulator CodY C-terminal" evidence="9">
    <location>
        <begin position="196"/>
        <end position="253"/>
    </location>
</feature>
<dbReference type="STRING" id="1121322.SAMN02745136_01298"/>
<dbReference type="GO" id="GO:0005737">
    <property type="term" value="C:cytoplasm"/>
    <property type="evidence" value="ECO:0007669"/>
    <property type="project" value="UniProtKB-SubCell"/>
</dbReference>
<dbReference type="RefSeq" id="WP_073274074.1">
    <property type="nucleotide sequence ID" value="NZ_FRAC01000008.1"/>
</dbReference>
<protein>
    <recommendedName>
        <fullName evidence="6 7">Global transcriptional regulator CodY</fullName>
    </recommendedName>
</protein>
<evidence type="ECO:0000259" key="8">
    <source>
        <dbReference type="Pfam" id="PF06018"/>
    </source>
</evidence>
<evidence type="ECO:0000256" key="3">
    <source>
        <dbReference type="ARBA" id="ARBA00023015"/>
    </source>
</evidence>
<dbReference type="NCBIfam" id="NF003170">
    <property type="entry name" value="PRK04158.1"/>
    <property type="match status" value="1"/>
</dbReference>
<comment type="function">
    <text evidence="7">DNA-binding global transcriptional regulator which is involved in the adaptive response to starvation and acts by directly or indirectly controlling the expression of numerous genes in response to nutrient availability. During rapid exponential growth, CodY is highly active and represses genes whose products allow adaptation to nutrient depletion.</text>
</comment>
<comment type="similarity">
    <text evidence="7">Belongs to the CodY family.</text>
</comment>
<keyword evidence="2 7" id="KW-0678">Repressor</keyword>
<keyword evidence="3 7" id="KW-0805">Transcription regulation</keyword>
<dbReference type="Gene3D" id="1.10.10.10">
    <property type="entry name" value="Winged helix-like DNA-binding domain superfamily/Winged helix DNA-binding domain"/>
    <property type="match status" value="1"/>
</dbReference>
<dbReference type="InterPro" id="IPR029016">
    <property type="entry name" value="GAF-like_dom_sf"/>
</dbReference>
<dbReference type="GO" id="GO:0003677">
    <property type="term" value="F:DNA binding"/>
    <property type="evidence" value="ECO:0007669"/>
    <property type="project" value="UniProtKB-UniRule"/>
</dbReference>
<dbReference type="EMBL" id="FRAC01000008">
    <property type="protein sequence ID" value="SHJ94832.1"/>
    <property type="molecule type" value="Genomic_DNA"/>
</dbReference>
<evidence type="ECO:0000313" key="11">
    <source>
        <dbReference type="Proteomes" id="UP000184386"/>
    </source>
</evidence>
<evidence type="ECO:0000313" key="10">
    <source>
        <dbReference type="EMBL" id="SHJ94832.1"/>
    </source>
</evidence>
<dbReference type="GO" id="GO:0005525">
    <property type="term" value="F:GTP binding"/>
    <property type="evidence" value="ECO:0007669"/>
    <property type="project" value="InterPro"/>
</dbReference>
<evidence type="ECO:0000256" key="5">
    <source>
        <dbReference type="ARBA" id="ARBA00023163"/>
    </source>
</evidence>
<evidence type="ECO:0000256" key="1">
    <source>
        <dbReference type="ARBA" id="ARBA00022490"/>
    </source>
</evidence>
<evidence type="ECO:0000259" key="9">
    <source>
        <dbReference type="Pfam" id="PF08222"/>
    </source>
</evidence>
<feature type="domain" description="Global transcriptional regulator CodY N-terminal" evidence="8">
    <location>
        <begin position="4"/>
        <end position="176"/>
    </location>
</feature>
<dbReference type="InterPro" id="IPR036390">
    <property type="entry name" value="WH_DNA-bd_sf"/>
</dbReference>
<sequence length="256" mass="28698">MSVQLLDKTRKINKLLHNNNSHKVVFNDICEVLSEILESNILVISKKGKVLGIKNRDDIVEIKELIKDAVGGYIDQMLNERLLNILSTKENVNLLTLGFELDTDINYQAIIIPIDIAGERLGTLFLYKSVKQYDLDDIILSEYGTTVVGLEMMRSVNEESAEENRKVQIVKSAISTLSFSELEAIIHIFEELEGNEGILVASKIADRVGITRSVIVNALRKFESAGVIESRSSGMKGTYIKVLNDVVFDELKKLNK</sequence>
<dbReference type="NCBIfam" id="TIGR02787">
    <property type="entry name" value="codY_Gpos"/>
    <property type="match status" value="1"/>
</dbReference>
<dbReference type="AlphaFoldDB" id="A0A1M6NGT2"/>
<dbReference type="InterPro" id="IPR010312">
    <property type="entry name" value="Transc_reg_CodY_N"/>
</dbReference>
<keyword evidence="4 7" id="KW-0238">DNA-binding</keyword>
<dbReference type="InterPro" id="IPR036388">
    <property type="entry name" value="WH-like_DNA-bd_sf"/>
</dbReference>
<dbReference type="HAMAP" id="MF_00621">
    <property type="entry name" value="HTH_type_CodY"/>
    <property type="match status" value="1"/>
</dbReference>
<accession>A0A1M6NGT2</accession>
<dbReference type="SUPFAM" id="SSF46785">
    <property type="entry name" value="Winged helix' DNA-binding domain"/>
    <property type="match status" value="1"/>
</dbReference>
<proteinExistence type="inferred from homology"/>
<organism evidence="10 11">
    <name type="scientific">Anaerocolumna jejuensis DSM 15929</name>
    <dbReference type="NCBI Taxonomy" id="1121322"/>
    <lineage>
        <taxon>Bacteria</taxon>
        <taxon>Bacillati</taxon>
        <taxon>Bacillota</taxon>
        <taxon>Clostridia</taxon>
        <taxon>Lachnospirales</taxon>
        <taxon>Lachnospiraceae</taxon>
        <taxon>Anaerocolumna</taxon>
    </lineage>
</organism>
<dbReference type="InterPro" id="IPR013198">
    <property type="entry name" value="GTP_trans_reg_CodY_C"/>
</dbReference>